<dbReference type="PANTHER" id="PTHR13393">
    <property type="entry name" value="SAM-DEPENDENT METHYLTRANSFERASE"/>
    <property type="match status" value="1"/>
</dbReference>
<dbReference type="EMBL" id="JAODUP010001002">
    <property type="protein sequence ID" value="KAK2142055.1"/>
    <property type="molecule type" value="Genomic_DNA"/>
</dbReference>
<keyword evidence="1" id="KW-0489">Methyltransferase</keyword>
<sequence>MALNKYMHPRNVYKDRKPNFKKLAEKYEEFHKHVLHDDHGTVQIDFKKPECLRALSWALLKDDFNLDVLMPLDRLIPTIPLRLNYILWLEDILDRETETICGIDIGTGASCVYPLLGAKKNGWSFIATESDGTNYQYAKKNVENNQMTDKIKGLNVWHPHHPVPGTTQENYLPEEYSVH</sequence>
<reference evidence="3" key="1">
    <citation type="journal article" date="2023" name="Mol. Biol. Evol.">
        <title>Third-Generation Sequencing Reveals the Adaptive Role of the Epigenome in Three Deep-Sea Polychaetes.</title>
        <authorList>
            <person name="Perez M."/>
            <person name="Aroh O."/>
            <person name="Sun Y."/>
            <person name="Lan Y."/>
            <person name="Juniper S.K."/>
            <person name="Young C.R."/>
            <person name="Angers B."/>
            <person name="Qian P.Y."/>
        </authorList>
    </citation>
    <scope>NUCLEOTIDE SEQUENCE</scope>
    <source>
        <strain evidence="3">P08H-3</strain>
    </source>
</reference>
<dbReference type="Pfam" id="PF05971">
    <property type="entry name" value="Methyltransf_10"/>
    <property type="match status" value="1"/>
</dbReference>
<evidence type="ECO:0000256" key="2">
    <source>
        <dbReference type="ARBA" id="ARBA00022679"/>
    </source>
</evidence>
<keyword evidence="2" id="KW-0808">Transferase</keyword>
<organism evidence="3 4">
    <name type="scientific">Paralvinella palmiformis</name>
    <dbReference type="NCBI Taxonomy" id="53620"/>
    <lineage>
        <taxon>Eukaryota</taxon>
        <taxon>Metazoa</taxon>
        <taxon>Spiralia</taxon>
        <taxon>Lophotrochozoa</taxon>
        <taxon>Annelida</taxon>
        <taxon>Polychaeta</taxon>
        <taxon>Sedentaria</taxon>
        <taxon>Canalipalpata</taxon>
        <taxon>Terebellida</taxon>
        <taxon>Terebelliformia</taxon>
        <taxon>Alvinellidae</taxon>
        <taxon>Paralvinella</taxon>
    </lineage>
</organism>
<dbReference type="Proteomes" id="UP001208570">
    <property type="component" value="Unassembled WGS sequence"/>
</dbReference>
<proteinExistence type="predicted"/>
<dbReference type="InterPro" id="IPR010286">
    <property type="entry name" value="METTL16/RlmF"/>
</dbReference>
<dbReference type="SUPFAM" id="SSF53335">
    <property type="entry name" value="S-adenosyl-L-methionine-dependent methyltransferases"/>
    <property type="match status" value="1"/>
</dbReference>
<dbReference type="InterPro" id="IPR029063">
    <property type="entry name" value="SAM-dependent_MTases_sf"/>
</dbReference>
<evidence type="ECO:0000256" key="1">
    <source>
        <dbReference type="ARBA" id="ARBA00022603"/>
    </source>
</evidence>
<name>A0AAD9IXU0_9ANNE</name>
<dbReference type="Gene3D" id="3.40.50.150">
    <property type="entry name" value="Vaccinia Virus protein VP39"/>
    <property type="match status" value="1"/>
</dbReference>
<evidence type="ECO:0000313" key="3">
    <source>
        <dbReference type="EMBL" id="KAK2142055.1"/>
    </source>
</evidence>
<dbReference type="AlphaFoldDB" id="A0AAD9IXU0"/>
<accession>A0AAD9IXU0</accession>
<dbReference type="GO" id="GO:0008168">
    <property type="term" value="F:methyltransferase activity"/>
    <property type="evidence" value="ECO:0007669"/>
    <property type="project" value="UniProtKB-KW"/>
</dbReference>
<gene>
    <name evidence="3" type="ORF">LSH36_1002g03117</name>
</gene>
<comment type="caution">
    <text evidence="3">The sequence shown here is derived from an EMBL/GenBank/DDBJ whole genome shotgun (WGS) entry which is preliminary data.</text>
</comment>
<dbReference type="PANTHER" id="PTHR13393:SF0">
    <property type="entry name" value="RNA N6-ADENOSINE-METHYLTRANSFERASE METTL16"/>
    <property type="match status" value="1"/>
</dbReference>
<dbReference type="GO" id="GO:0005634">
    <property type="term" value="C:nucleus"/>
    <property type="evidence" value="ECO:0007669"/>
    <property type="project" value="TreeGrafter"/>
</dbReference>
<evidence type="ECO:0000313" key="4">
    <source>
        <dbReference type="Proteomes" id="UP001208570"/>
    </source>
</evidence>
<protein>
    <submittedName>
        <fullName evidence="3">Uncharacterized protein</fullName>
    </submittedName>
</protein>
<dbReference type="GO" id="GO:0070475">
    <property type="term" value="P:rRNA base methylation"/>
    <property type="evidence" value="ECO:0007669"/>
    <property type="project" value="TreeGrafter"/>
</dbReference>
<keyword evidence="4" id="KW-1185">Reference proteome</keyword>